<keyword evidence="3 4" id="KW-0067">ATP-binding</keyword>
<name>A0A0U4W0K7_9BACT</name>
<gene>
    <name evidence="6" type="ORF">THC_0301</name>
</gene>
<keyword evidence="2 4" id="KW-0547">Nucleotide-binding</keyword>
<feature type="binding site" evidence="4">
    <location>
        <begin position="131"/>
        <end position="139"/>
    </location>
    <ligand>
        <name>ATP</name>
        <dbReference type="ChEBI" id="CHEBI:30616"/>
    </ligand>
</feature>
<keyword evidence="7" id="KW-1185">Reference proteome</keyword>
<keyword evidence="6" id="KW-0436">Ligase</keyword>
<sequence>MHKGEFREYFKKLRALQSDKDWKERSERICQIFLSSEFYQKSQKIAFFYYINKEVNLYSAIDRALKEKEVYLPCTHLDTKTLSFHKFFDFSELVKGAFGILEPPKENPVLLPEALDLILVPGLAFDRKMGRLGYGGGFYDRFLAKTKALKIGVAFSFQIVDQLPQDPLDQKVDLILTEEGFFR</sequence>
<dbReference type="NCBIfam" id="TIGR02727">
    <property type="entry name" value="MTHFS_bact"/>
    <property type="match status" value="1"/>
</dbReference>
<dbReference type="PATRIC" id="fig|1653476.3.peg.305"/>
<accession>A0A0U4W0K7</accession>
<dbReference type="PANTHER" id="PTHR23407:SF1">
    <property type="entry name" value="5-FORMYLTETRAHYDROFOLATE CYCLO-LIGASE"/>
    <property type="match status" value="1"/>
</dbReference>
<comment type="similarity">
    <text evidence="1 5">Belongs to the 5-formyltetrahydrofolate cyclo-ligase family.</text>
</comment>
<dbReference type="KEGG" id="cthi:THC_0301"/>
<evidence type="ECO:0000313" key="7">
    <source>
        <dbReference type="Proteomes" id="UP000068196"/>
    </source>
</evidence>
<dbReference type="InterPro" id="IPR024185">
    <property type="entry name" value="FTHF_cligase-like_sf"/>
</dbReference>
<dbReference type="RefSeq" id="WP_068512314.1">
    <property type="nucleotide sequence ID" value="NZ_AP014945.1"/>
</dbReference>
<reference evidence="7" key="2">
    <citation type="journal article" date="2016" name="Int. J. Syst. Evol. Microbiol.">
        <title>Caldimicrobium thiodismutans sp. nov., a sulfur-disproportionating bacterium isolated from a hot spring.</title>
        <authorList>
            <person name="Kojima H."/>
            <person name="Umezawa K."/>
            <person name="Fukui M."/>
        </authorList>
    </citation>
    <scope>NUCLEOTIDE SEQUENCE [LARGE SCALE GENOMIC DNA]</scope>
    <source>
        <strain evidence="7">TF1</strain>
    </source>
</reference>
<dbReference type="GO" id="GO:0030272">
    <property type="term" value="F:5-formyltetrahydrofolate cyclo-ligase activity"/>
    <property type="evidence" value="ECO:0007669"/>
    <property type="project" value="UniProtKB-EC"/>
</dbReference>
<dbReference type="InterPro" id="IPR037171">
    <property type="entry name" value="NagB/RpiA_transferase-like"/>
</dbReference>
<keyword evidence="5" id="KW-0479">Metal-binding</keyword>
<feature type="binding site" evidence="4">
    <location>
        <begin position="3"/>
        <end position="7"/>
    </location>
    <ligand>
        <name>ATP</name>
        <dbReference type="ChEBI" id="CHEBI:30616"/>
    </ligand>
</feature>
<dbReference type="GO" id="GO:0046872">
    <property type="term" value="F:metal ion binding"/>
    <property type="evidence" value="ECO:0007669"/>
    <property type="project" value="UniProtKB-KW"/>
</dbReference>
<evidence type="ECO:0000256" key="3">
    <source>
        <dbReference type="ARBA" id="ARBA00022840"/>
    </source>
</evidence>
<comment type="catalytic activity">
    <reaction evidence="5">
        <text>(6S)-5-formyl-5,6,7,8-tetrahydrofolate + ATP = (6R)-5,10-methenyltetrahydrofolate + ADP + phosphate</text>
        <dbReference type="Rhea" id="RHEA:10488"/>
        <dbReference type="ChEBI" id="CHEBI:30616"/>
        <dbReference type="ChEBI" id="CHEBI:43474"/>
        <dbReference type="ChEBI" id="CHEBI:57455"/>
        <dbReference type="ChEBI" id="CHEBI:57457"/>
        <dbReference type="ChEBI" id="CHEBI:456216"/>
        <dbReference type="EC" id="6.3.3.2"/>
    </reaction>
</comment>
<evidence type="ECO:0000256" key="1">
    <source>
        <dbReference type="ARBA" id="ARBA00010638"/>
    </source>
</evidence>
<evidence type="ECO:0000256" key="2">
    <source>
        <dbReference type="ARBA" id="ARBA00022741"/>
    </source>
</evidence>
<dbReference type="OrthoDB" id="9801938at2"/>
<comment type="cofactor">
    <cofactor evidence="5">
        <name>Mg(2+)</name>
        <dbReference type="ChEBI" id="CHEBI:18420"/>
    </cofactor>
</comment>
<dbReference type="GO" id="GO:0005524">
    <property type="term" value="F:ATP binding"/>
    <property type="evidence" value="ECO:0007669"/>
    <property type="project" value="UniProtKB-KW"/>
</dbReference>
<protein>
    <recommendedName>
        <fullName evidence="5">5-formyltetrahydrofolate cyclo-ligase</fullName>
        <ecNumber evidence="5">6.3.3.2</ecNumber>
    </recommendedName>
</protein>
<dbReference type="GO" id="GO:0009396">
    <property type="term" value="P:folic acid-containing compound biosynthetic process"/>
    <property type="evidence" value="ECO:0007669"/>
    <property type="project" value="TreeGrafter"/>
</dbReference>
<feature type="binding site" evidence="4">
    <location>
        <position position="54"/>
    </location>
    <ligand>
        <name>substrate</name>
    </ligand>
</feature>
<dbReference type="Proteomes" id="UP000068196">
    <property type="component" value="Chromosome"/>
</dbReference>
<dbReference type="PIRSF" id="PIRSF006806">
    <property type="entry name" value="FTHF_cligase"/>
    <property type="match status" value="1"/>
</dbReference>
<evidence type="ECO:0000313" key="6">
    <source>
        <dbReference type="EMBL" id="BAU22699.1"/>
    </source>
</evidence>
<dbReference type="SUPFAM" id="SSF100950">
    <property type="entry name" value="NagB/RpiA/CoA transferase-like"/>
    <property type="match status" value="1"/>
</dbReference>
<proteinExistence type="inferred from homology"/>
<dbReference type="EC" id="6.3.3.2" evidence="5"/>
<dbReference type="InterPro" id="IPR002698">
    <property type="entry name" value="FTHF_cligase"/>
</dbReference>
<dbReference type="STRING" id="1653476.THC_0301"/>
<reference evidence="6 7" key="1">
    <citation type="journal article" date="2016" name="Int. J. Syst. Evol. Microbiol.">
        <title>Caldimicrobium thiodismutans sp. nov., a sulfur-disproportionating bacterium isolated from a hot spring, and emended description of the genus Caldimicrobium.</title>
        <authorList>
            <person name="Kojima H."/>
            <person name="Umezawa K."/>
            <person name="Fukui M."/>
        </authorList>
    </citation>
    <scope>NUCLEOTIDE SEQUENCE [LARGE SCALE GENOMIC DNA]</scope>
    <source>
        <strain evidence="6 7">TF1</strain>
    </source>
</reference>
<dbReference type="GO" id="GO:0035999">
    <property type="term" value="P:tetrahydrofolate interconversion"/>
    <property type="evidence" value="ECO:0007669"/>
    <property type="project" value="TreeGrafter"/>
</dbReference>
<organism evidence="6 7">
    <name type="scientific">Caldimicrobium thiodismutans</name>
    <dbReference type="NCBI Taxonomy" id="1653476"/>
    <lineage>
        <taxon>Bacteria</taxon>
        <taxon>Pseudomonadati</taxon>
        <taxon>Thermodesulfobacteriota</taxon>
        <taxon>Thermodesulfobacteria</taxon>
        <taxon>Thermodesulfobacteriales</taxon>
        <taxon>Thermodesulfobacteriaceae</taxon>
        <taxon>Caldimicrobium</taxon>
    </lineage>
</organism>
<dbReference type="AlphaFoldDB" id="A0A0U4W0K7"/>
<dbReference type="Pfam" id="PF01812">
    <property type="entry name" value="5-FTHF_cyc-lig"/>
    <property type="match status" value="1"/>
</dbReference>
<dbReference type="Gene3D" id="3.40.50.10420">
    <property type="entry name" value="NagB/RpiA/CoA transferase-like"/>
    <property type="match status" value="1"/>
</dbReference>
<evidence type="ECO:0000256" key="4">
    <source>
        <dbReference type="PIRSR" id="PIRSR006806-1"/>
    </source>
</evidence>
<keyword evidence="5" id="KW-0460">Magnesium</keyword>
<dbReference type="PANTHER" id="PTHR23407">
    <property type="entry name" value="ATPASE INHIBITOR/5-FORMYLTETRAHYDROFOLATE CYCLO-LIGASE"/>
    <property type="match status" value="1"/>
</dbReference>
<dbReference type="EMBL" id="AP014945">
    <property type="protein sequence ID" value="BAU22699.1"/>
    <property type="molecule type" value="Genomic_DNA"/>
</dbReference>
<evidence type="ECO:0000256" key="5">
    <source>
        <dbReference type="RuleBase" id="RU361279"/>
    </source>
</evidence>